<feature type="transmembrane region" description="Helical" evidence="1">
    <location>
        <begin position="47"/>
        <end position="64"/>
    </location>
</feature>
<keyword evidence="1" id="KW-0472">Membrane</keyword>
<reference evidence="2 3" key="1">
    <citation type="submission" date="2017-03" db="EMBL/GenBank/DDBJ databases">
        <title>Genome sequencing of Shewanella japonica KCTC 22435.</title>
        <authorList>
            <person name="Kim K.M."/>
        </authorList>
    </citation>
    <scope>NUCLEOTIDE SEQUENCE [LARGE SCALE GENOMIC DNA]</scope>
    <source>
        <strain evidence="2 3">KCTC 22435</strain>
    </source>
</reference>
<dbReference type="Proteomes" id="UP000191820">
    <property type="component" value="Chromosome"/>
</dbReference>
<gene>
    <name evidence="2" type="ORF">SJ2017_1872</name>
</gene>
<dbReference type="RefSeq" id="WP_080915600.1">
    <property type="nucleotide sequence ID" value="NZ_CP020472.1"/>
</dbReference>
<proteinExistence type="predicted"/>
<protein>
    <submittedName>
        <fullName evidence="2">CDP-alcohol phosphatidyltransferase</fullName>
    </submittedName>
</protein>
<dbReference type="EMBL" id="CP020472">
    <property type="protein sequence ID" value="ARD22176.1"/>
    <property type="molecule type" value="Genomic_DNA"/>
</dbReference>
<feature type="transmembrane region" description="Helical" evidence="1">
    <location>
        <begin position="150"/>
        <end position="176"/>
    </location>
</feature>
<dbReference type="InterPro" id="IPR000462">
    <property type="entry name" value="CDP-OH_P_trans"/>
</dbReference>
<evidence type="ECO:0000313" key="3">
    <source>
        <dbReference type="Proteomes" id="UP000191820"/>
    </source>
</evidence>
<keyword evidence="3" id="KW-1185">Reference proteome</keyword>
<feature type="transmembrane region" description="Helical" evidence="1">
    <location>
        <begin position="85"/>
        <end position="105"/>
    </location>
</feature>
<feature type="transmembrane region" description="Helical" evidence="1">
    <location>
        <begin position="196"/>
        <end position="217"/>
    </location>
</feature>
<feature type="transmembrane region" description="Helical" evidence="1">
    <location>
        <begin position="111"/>
        <end position="129"/>
    </location>
</feature>
<accession>A0ABN4YCM8</accession>
<keyword evidence="1" id="KW-1133">Transmembrane helix</keyword>
<keyword evidence="1" id="KW-0812">Transmembrane</keyword>
<dbReference type="InterPro" id="IPR043130">
    <property type="entry name" value="CDP-OH_PTrfase_TM_dom"/>
</dbReference>
<evidence type="ECO:0000256" key="1">
    <source>
        <dbReference type="SAM" id="Phobius"/>
    </source>
</evidence>
<dbReference type="Pfam" id="PF01066">
    <property type="entry name" value="CDP-OH_P_transf"/>
    <property type="match status" value="1"/>
</dbReference>
<evidence type="ECO:0000313" key="2">
    <source>
        <dbReference type="EMBL" id="ARD22176.1"/>
    </source>
</evidence>
<name>A0ABN4YCM8_9GAMM</name>
<sequence length="220" mass="23734">MPLAKTGSNPSTPPSILSLAYDLPNICSLVGLLSALLALYFAMTGNYQAAMIGLIWAVFFDWNDGKIARKMKGRTAQQSQVGAQVDSLIDIVSFGICPAVILLSYGDYSPWLIPGAFLIVAAGVLRLSYFNVFGLGGKSTYQGLAYDNNAIILVFVFLLESFITISAFTVVLYITLIALSALNVAPVITPKLNGGVWYYVLALYTLAITLIYGWLLLSNP</sequence>
<dbReference type="Gene3D" id="1.20.120.1760">
    <property type="match status" value="1"/>
</dbReference>
<organism evidence="2 3">
    <name type="scientific">Shewanella japonica</name>
    <dbReference type="NCBI Taxonomy" id="93973"/>
    <lineage>
        <taxon>Bacteria</taxon>
        <taxon>Pseudomonadati</taxon>
        <taxon>Pseudomonadota</taxon>
        <taxon>Gammaproteobacteria</taxon>
        <taxon>Alteromonadales</taxon>
        <taxon>Shewanellaceae</taxon>
        <taxon>Shewanella</taxon>
    </lineage>
</organism>